<dbReference type="InterPro" id="IPR002110">
    <property type="entry name" value="Ankyrin_rpt"/>
</dbReference>
<feature type="repeat" description="ANK" evidence="2">
    <location>
        <begin position="775"/>
        <end position="807"/>
    </location>
</feature>
<proteinExistence type="predicted"/>
<dbReference type="Pfam" id="PF12796">
    <property type="entry name" value="Ank_2"/>
    <property type="match status" value="2"/>
</dbReference>
<dbReference type="EMBL" id="KI913962">
    <property type="protein sequence ID" value="ETW01890.1"/>
    <property type="molecule type" value="Genomic_DNA"/>
</dbReference>
<dbReference type="SUPFAM" id="SSF50156">
    <property type="entry name" value="PDZ domain-like"/>
    <property type="match status" value="1"/>
</dbReference>
<feature type="compositionally biased region" description="Low complexity" evidence="4">
    <location>
        <begin position="55"/>
        <end position="64"/>
    </location>
</feature>
<evidence type="ECO:0000256" key="2">
    <source>
        <dbReference type="PROSITE-ProRule" id="PRU00023"/>
    </source>
</evidence>
<sequence length="1361" mass="150998">MATSPQQAGRLDPTPEIDGGLPLSGRRLLRELWSIDSQEEESAAVEEREESIRPSFQSSVSSARSSIADDQETRMFASLENGISNLDVDFSCTPGSPCIVHAGWLIKRGHNWHTWKRRWFVLTSDAKLEYFKKPNRKKSKGKVDLNDGIVQVQFVDVHHVEHMYAFSITKGFYTLLCSCETGDDADTWVRNLRNVRRHTPPDFEGLDRHVGNFASEATMCALLSSDKASTHPGNSNGWTAQMLRFQRVALSSATGFTPVAASSILNVQTAGAQFEEFSAGTILNFIDVMTQQAVATHRPLFNSSDGTTQDNSTVPFEAILGIRIVLEDRIYLPLQDVFHKHIHDVPTSRIKARLAILRSLPADLLFDASVLATADTDWSDAIATFSALDTASLPTHKMRIFQRAVDLLGPKFVAAPAAYRYMCIHAVVIDLAMQAAILRLVQKHLPFPDLDGPVRLLLDAVTWVANFNPSTSTISSSSVAAVSAPTLPSVVSVNFATSELGIQFATHLPQDRGARVVYVQKNSQANWSTTVQPGLVLVAVNDMFVAASTLLDIIGHIRRATLPKRLLFVADTDVDSFLTTEFYHFLLCSAADRGDFATVRFILDRCPHIDVHGTCKWTPSALTVVGTGRSPILAARAVPDMALHAAVHGGNIDLVRYLLDDIGLDANRRNPPQLATPLHMLVSKIAEIAPLLVSNGAGVDVPDKDGRTPLHVQCRVGSKEGIVTLVGLGASVNGPSAVAWATGATPLMECVRHGDVSLVDFLLLKGARVNHENNDKETALHVAAMHGHVSVMERLVEAGASLTACNRDGWIPVMVWLHHFRRNTNLSCDDFLRGFRCVVADPATMRCNDVWGRYVVHFAATSLDPKTMKGAMEYCLEKGANGHVEDVFGDTAKEYRKHPKDHGVYVPPTSYMKHLNVTLVELGDTTKRWRVQNGKIEDILAYLVADKSTDLSEMMSFVLNFQAYMDMADLLSLFKARFGHHDTKSKLKQAWSAMGVGNLLRDNCCGGVLFLSLLGLLYPQVMGSDTFVECVAAIHGTMPVVNHQIGKLQHFYNLGPPTTLYKDLYQHMTEMYSTKGTEFTVAMTRMSPSTSAFDFARQCTLLTHALFSHIPIRHLLVPKCQDIGFLSARHWFQHVSEVVINSILLEDSPVDRVRVICYFIDVAEICFAAFQNFDTFIAIVYALQSTPIFRLKITFAHVDPVYTEKLRKLQVYTQSGSREMNRVMKTIAPPCIPFLGLFLQNIVGLNELPKYEEDSFVNFNRLRMIGTLAQDLMKYQSVPYPFHSNHAIEDILHVAVPFPTEEDRYHRSHAVESKESIDAFLDAQRERTESGDSDGSSWTTRLRLNSTARRDRRGSTSHSAV</sequence>
<dbReference type="eggNOG" id="KOG3417">
    <property type="taxonomic scope" value="Eukaryota"/>
</dbReference>
<dbReference type="PANTHER" id="PTHR23113:SF99">
    <property type="entry name" value="RASGEF DOMAIN-CONTAINING PROTEIN"/>
    <property type="match status" value="1"/>
</dbReference>
<dbReference type="SMART" id="SM00248">
    <property type="entry name" value="ANK"/>
    <property type="match status" value="6"/>
</dbReference>
<dbReference type="GO" id="GO:0005085">
    <property type="term" value="F:guanyl-nucleotide exchange factor activity"/>
    <property type="evidence" value="ECO:0007669"/>
    <property type="project" value="UniProtKB-KW"/>
</dbReference>
<evidence type="ECO:0008006" key="8">
    <source>
        <dbReference type="Google" id="ProtNLM"/>
    </source>
</evidence>
<dbReference type="InterPro" id="IPR011993">
    <property type="entry name" value="PH-like_dom_sf"/>
</dbReference>
<dbReference type="FunFam" id="2.30.29.30:FF:000286">
    <property type="entry name" value="PH-protein kinase domain containing protein"/>
    <property type="match status" value="1"/>
</dbReference>
<dbReference type="STRING" id="157072.A0A024U6S6"/>
<dbReference type="eggNOG" id="KOG4177">
    <property type="taxonomic scope" value="Eukaryota"/>
</dbReference>
<feature type="region of interest" description="Disordered" evidence="4">
    <location>
        <begin position="1324"/>
        <end position="1361"/>
    </location>
</feature>
<dbReference type="SUPFAM" id="SSF50729">
    <property type="entry name" value="PH domain-like"/>
    <property type="match status" value="1"/>
</dbReference>
<dbReference type="Pfam" id="PF00169">
    <property type="entry name" value="PH"/>
    <property type="match status" value="1"/>
</dbReference>
<accession>A0A024U6S6</accession>
<evidence type="ECO:0000256" key="4">
    <source>
        <dbReference type="SAM" id="MobiDB-lite"/>
    </source>
</evidence>
<evidence type="ECO:0000313" key="7">
    <source>
        <dbReference type="EMBL" id="ETW01890.1"/>
    </source>
</evidence>
<dbReference type="InterPro" id="IPR036964">
    <property type="entry name" value="RASGEF_cat_dom_sf"/>
</dbReference>
<dbReference type="OrthoDB" id="546434at2759"/>
<organism evidence="7">
    <name type="scientific">Aphanomyces invadans</name>
    <dbReference type="NCBI Taxonomy" id="157072"/>
    <lineage>
        <taxon>Eukaryota</taxon>
        <taxon>Sar</taxon>
        <taxon>Stramenopiles</taxon>
        <taxon>Oomycota</taxon>
        <taxon>Saprolegniomycetes</taxon>
        <taxon>Saprolegniales</taxon>
        <taxon>Verrucalvaceae</taxon>
        <taxon>Aphanomyces</taxon>
    </lineage>
</organism>
<feature type="region of interest" description="Disordered" evidence="4">
    <location>
        <begin position="40"/>
        <end position="64"/>
    </location>
</feature>
<reference evidence="7" key="1">
    <citation type="submission" date="2013-12" db="EMBL/GenBank/DDBJ databases">
        <title>The Genome Sequence of Aphanomyces invadans NJM9701.</title>
        <authorList>
            <consortium name="The Broad Institute Genomics Platform"/>
            <person name="Russ C."/>
            <person name="Tyler B."/>
            <person name="van West P."/>
            <person name="Dieguez-Uribeondo J."/>
            <person name="Young S.K."/>
            <person name="Zeng Q."/>
            <person name="Gargeya S."/>
            <person name="Fitzgerald M."/>
            <person name="Abouelleil A."/>
            <person name="Alvarado L."/>
            <person name="Chapman S.B."/>
            <person name="Gainer-Dewar J."/>
            <person name="Goldberg J."/>
            <person name="Griggs A."/>
            <person name="Gujja S."/>
            <person name="Hansen M."/>
            <person name="Howarth C."/>
            <person name="Imamovic A."/>
            <person name="Ireland A."/>
            <person name="Larimer J."/>
            <person name="McCowan C."/>
            <person name="Murphy C."/>
            <person name="Pearson M."/>
            <person name="Poon T.W."/>
            <person name="Priest M."/>
            <person name="Roberts A."/>
            <person name="Saif S."/>
            <person name="Shea T."/>
            <person name="Sykes S."/>
            <person name="Wortman J."/>
            <person name="Nusbaum C."/>
            <person name="Birren B."/>
        </authorList>
    </citation>
    <scope>NUCLEOTIDE SEQUENCE [LARGE SCALE GENOMIC DNA]</scope>
    <source>
        <strain evidence="7">NJM9701</strain>
    </source>
</reference>
<dbReference type="InterPro" id="IPR001849">
    <property type="entry name" value="PH_domain"/>
</dbReference>
<dbReference type="PROSITE" id="PS50009">
    <property type="entry name" value="RASGEF_CAT"/>
    <property type="match status" value="1"/>
</dbReference>
<feature type="compositionally biased region" description="Acidic residues" evidence="4">
    <location>
        <begin position="40"/>
        <end position="49"/>
    </location>
</feature>
<dbReference type="Gene3D" id="1.10.840.10">
    <property type="entry name" value="Ras guanine-nucleotide exchange factors catalytic domain"/>
    <property type="match status" value="1"/>
</dbReference>
<dbReference type="Gene3D" id="2.30.29.30">
    <property type="entry name" value="Pleckstrin-homology domain (PH domain)/Phosphotyrosine-binding domain (PTB)"/>
    <property type="match status" value="1"/>
</dbReference>
<keyword evidence="2" id="KW-0040">ANK repeat</keyword>
<feature type="domain" description="Ras-GEF" evidence="6">
    <location>
        <begin position="1091"/>
        <end position="1314"/>
    </location>
</feature>
<protein>
    <recommendedName>
        <fullName evidence="8">PH domain-containing protein</fullName>
    </recommendedName>
</protein>
<dbReference type="VEuPathDB" id="FungiDB:H310_06449"/>
<dbReference type="PROSITE" id="PS50003">
    <property type="entry name" value="PH_DOMAIN"/>
    <property type="match status" value="1"/>
</dbReference>
<name>A0A024U6S6_9STRA</name>
<dbReference type="SUPFAM" id="SSF48403">
    <property type="entry name" value="Ankyrin repeat"/>
    <property type="match status" value="1"/>
</dbReference>
<dbReference type="InterPro" id="IPR001895">
    <property type="entry name" value="RASGEF_cat_dom"/>
</dbReference>
<dbReference type="Gene3D" id="1.25.40.20">
    <property type="entry name" value="Ankyrin repeat-containing domain"/>
    <property type="match status" value="1"/>
</dbReference>
<gene>
    <name evidence="7" type="ORF">H310_06449</name>
</gene>
<feature type="compositionally biased region" description="Polar residues" evidence="4">
    <location>
        <begin position="1333"/>
        <end position="1347"/>
    </location>
</feature>
<dbReference type="PANTHER" id="PTHR23113">
    <property type="entry name" value="GUANINE NUCLEOTIDE EXCHANGE FACTOR"/>
    <property type="match status" value="1"/>
</dbReference>
<dbReference type="PROSITE" id="PS50297">
    <property type="entry name" value="ANK_REP_REGION"/>
    <property type="match status" value="3"/>
</dbReference>
<feature type="domain" description="PH" evidence="5">
    <location>
        <begin position="98"/>
        <end position="197"/>
    </location>
</feature>
<dbReference type="InterPro" id="IPR036770">
    <property type="entry name" value="Ankyrin_rpt-contain_sf"/>
</dbReference>
<dbReference type="SMART" id="SM00147">
    <property type="entry name" value="RasGEF"/>
    <property type="match status" value="1"/>
</dbReference>
<evidence type="ECO:0000259" key="6">
    <source>
        <dbReference type="PROSITE" id="PS50009"/>
    </source>
</evidence>
<dbReference type="InterPro" id="IPR036034">
    <property type="entry name" value="PDZ_sf"/>
</dbReference>
<evidence type="ECO:0000259" key="5">
    <source>
        <dbReference type="PROSITE" id="PS50003"/>
    </source>
</evidence>
<dbReference type="GO" id="GO:0007264">
    <property type="term" value="P:small GTPase-mediated signal transduction"/>
    <property type="evidence" value="ECO:0007669"/>
    <property type="project" value="InterPro"/>
</dbReference>
<dbReference type="Pfam" id="PF00617">
    <property type="entry name" value="RasGEF"/>
    <property type="match status" value="1"/>
</dbReference>
<dbReference type="SUPFAM" id="SSF48366">
    <property type="entry name" value="Ras GEF"/>
    <property type="match status" value="1"/>
</dbReference>
<dbReference type="InterPro" id="IPR023578">
    <property type="entry name" value="Ras_GEF_dom_sf"/>
</dbReference>
<dbReference type="RefSeq" id="XP_008869738.1">
    <property type="nucleotide sequence ID" value="XM_008871516.1"/>
</dbReference>
<dbReference type="PROSITE" id="PS50088">
    <property type="entry name" value="ANK_REPEAT"/>
    <property type="match status" value="3"/>
</dbReference>
<evidence type="ECO:0000256" key="3">
    <source>
        <dbReference type="PROSITE-ProRule" id="PRU00168"/>
    </source>
</evidence>
<dbReference type="GeneID" id="20083499"/>
<dbReference type="InterPro" id="IPR008937">
    <property type="entry name" value="Ras-like_GEF"/>
</dbReference>
<keyword evidence="1 3" id="KW-0344">Guanine-nucleotide releasing factor</keyword>
<feature type="region of interest" description="Disordered" evidence="4">
    <location>
        <begin position="1"/>
        <end position="22"/>
    </location>
</feature>
<evidence type="ECO:0000256" key="1">
    <source>
        <dbReference type="ARBA" id="ARBA00022658"/>
    </source>
</evidence>
<feature type="repeat" description="ANK" evidence="2">
    <location>
        <begin position="705"/>
        <end position="737"/>
    </location>
</feature>
<feature type="repeat" description="ANK" evidence="2">
    <location>
        <begin position="742"/>
        <end position="774"/>
    </location>
</feature>
<dbReference type="SMART" id="SM00233">
    <property type="entry name" value="PH"/>
    <property type="match status" value="1"/>
</dbReference>